<accession>A0A4C1XZ37</accession>
<reference evidence="1 2" key="1">
    <citation type="journal article" date="2019" name="Commun. Biol.">
        <title>The bagworm genome reveals a unique fibroin gene that provides high tensile strength.</title>
        <authorList>
            <person name="Kono N."/>
            <person name="Nakamura H."/>
            <person name="Ohtoshi R."/>
            <person name="Tomita M."/>
            <person name="Numata K."/>
            <person name="Arakawa K."/>
        </authorList>
    </citation>
    <scope>NUCLEOTIDE SEQUENCE [LARGE SCALE GENOMIC DNA]</scope>
</reference>
<sequence>MREIKDEEPEVPNNERHEVHSNILYALHSPCCAHFLNICCFPSCFHRPRGSGRQSTGGADTGRRDAEVIPFRESDHLREVRAFNAEGQLQRAKDLVPPARAGDRHVCGRLRALQADRLTTNLTAVAGFATFQFETYMTILHGVKSENFVAWLTDFIILVLAQDTANEREESSCDSCGVVYLRSKCGVTKLFPRIFMNIRRFAES</sequence>
<gene>
    <name evidence="1" type="ORF">EVAR_25360_1</name>
</gene>
<organism evidence="1 2">
    <name type="scientific">Eumeta variegata</name>
    <name type="common">Bagworm moth</name>
    <name type="synonym">Eumeta japonica</name>
    <dbReference type="NCBI Taxonomy" id="151549"/>
    <lineage>
        <taxon>Eukaryota</taxon>
        <taxon>Metazoa</taxon>
        <taxon>Ecdysozoa</taxon>
        <taxon>Arthropoda</taxon>
        <taxon>Hexapoda</taxon>
        <taxon>Insecta</taxon>
        <taxon>Pterygota</taxon>
        <taxon>Neoptera</taxon>
        <taxon>Endopterygota</taxon>
        <taxon>Lepidoptera</taxon>
        <taxon>Glossata</taxon>
        <taxon>Ditrysia</taxon>
        <taxon>Tineoidea</taxon>
        <taxon>Psychidae</taxon>
        <taxon>Oiketicinae</taxon>
        <taxon>Eumeta</taxon>
    </lineage>
</organism>
<evidence type="ECO:0000313" key="1">
    <source>
        <dbReference type="EMBL" id="GBP67964.1"/>
    </source>
</evidence>
<evidence type="ECO:0000313" key="2">
    <source>
        <dbReference type="Proteomes" id="UP000299102"/>
    </source>
</evidence>
<keyword evidence="2" id="KW-1185">Reference proteome</keyword>
<dbReference type="EMBL" id="BGZK01000997">
    <property type="protein sequence ID" value="GBP67964.1"/>
    <property type="molecule type" value="Genomic_DNA"/>
</dbReference>
<protein>
    <submittedName>
        <fullName evidence="1">Uncharacterized protein</fullName>
    </submittedName>
</protein>
<comment type="caution">
    <text evidence="1">The sequence shown here is derived from an EMBL/GenBank/DDBJ whole genome shotgun (WGS) entry which is preliminary data.</text>
</comment>
<dbReference type="AlphaFoldDB" id="A0A4C1XZ37"/>
<name>A0A4C1XZ37_EUMVA</name>
<proteinExistence type="predicted"/>
<dbReference type="Proteomes" id="UP000299102">
    <property type="component" value="Unassembled WGS sequence"/>
</dbReference>